<proteinExistence type="predicted"/>
<dbReference type="AlphaFoldDB" id="A0A5R8WXF2"/>
<organism evidence="3 4">
    <name type="scientific">Hymenobacter jeollabukensis</name>
    <dbReference type="NCBI Taxonomy" id="2025313"/>
    <lineage>
        <taxon>Bacteria</taxon>
        <taxon>Pseudomonadati</taxon>
        <taxon>Bacteroidota</taxon>
        <taxon>Cytophagia</taxon>
        <taxon>Cytophagales</taxon>
        <taxon>Hymenobacteraceae</taxon>
        <taxon>Hymenobacter</taxon>
    </lineage>
</organism>
<dbReference type="RefSeq" id="WP_138075292.1">
    <property type="nucleotide sequence ID" value="NZ_VAJM01000001.1"/>
</dbReference>
<sequence>MSATLTRFLICALLLLGSNLCFGQSRAAESLLRQAEELDRAGKLDAATAAYQRAERAFNQANDYNGRQKAMTALAALSERQANQLLSSVGASEMASTAPASAAPAAAPAAAAPSAPVASPAPADKAASSRPAAPAARLR</sequence>
<evidence type="ECO:0000256" key="1">
    <source>
        <dbReference type="SAM" id="MobiDB-lite"/>
    </source>
</evidence>
<evidence type="ECO:0000256" key="2">
    <source>
        <dbReference type="SAM" id="SignalP"/>
    </source>
</evidence>
<feature type="signal peptide" evidence="2">
    <location>
        <begin position="1"/>
        <end position="27"/>
    </location>
</feature>
<feature type="chain" id="PRO_5024389100" description="DUF4398 domain-containing protein" evidence="2">
    <location>
        <begin position="28"/>
        <end position="139"/>
    </location>
</feature>
<protein>
    <recommendedName>
        <fullName evidence="5">DUF4398 domain-containing protein</fullName>
    </recommendedName>
</protein>
<name>A0A5R8WXF2_9BACT</name>
<comment type="caution">
    <text evidence="3">The sequence shown here is derived from an EMBL/GenBank/DDBJ whole genome shotgun (WGS) entry which is preliminary data.</text>
</comment>
<accession>A0A5R8WXF2</accession>
<keyword evidence="4" id="KW-1185">Reference proteome</keyword>
<evidence type="ECO:0000313" key="4">
    <source>
        <dbReference type="Proteomes" id="UP000305517"/>
    </source>
</evidence>
<feature type="region of interest" description="Disordered" evidence="1">
    <location>
        <begin position="97"/>
        <end position="139"/>
    </location>
</feature>
<reference evidence="3 4" key="1">
    <citation type="submission" date="2019-05" db="EMBL/GenBank/DDBJ databases">
        <title>Hymenobacter edaphi sp. nov., isolated from abandoned arsenic-contaminated farmland soil.</title>
        <authorList>
            <person name="Nie L."/>
        </authorList>
    </citation>
    <scope>NUCLEOTIDE SEQUENCE [LARGE SCALE GENOMIC DNA]</scope>
    <source>
        <strain evidence="3 4">1-3-3-8</strain>
    </source>
</reference>
<dbReference type="Proteomes" id="UP000305517">
    <property type="component" value="Unassembled WGS sequence"/>
</dbReference>
<gene>
    <name evidence="3" type="ORF">FDY95_03400</name>
</gene>
<keyword evidence="2" id="KW-0732">Signal</keyword>
<dbReference type="SUPFAM" id="SSF116846">
    <property type="entry name" value="MIT domain"/>
    <property type="match status" value="1"/>
</dbReference>
<evidence type="ECO:0008006" key="5">
    <source>
        <dbReference type="Google" id="ProtNLM"/>
    </source>
</evidence>
<dbReference type="InterPro" id="IPR036181">
    <property type="entry name" value="MIT_dom_sf"/>
</dbReference>
<dbReference type="EMBL" id="VAJM01000001">
    <property type="protein sequence ID" value="TLM97049.1"/>
    <property type="molecule type" value="Genomic_DNA"/>
</dbReference>
<evidence type="ECO:0000313" key="3">
    <source>
        <dbReference type="EMBL" id="TLM97049.1"/>
    </source>
</evidence>